<sequence length="227" mass="25207">MKITPHNTSINDKTSTNQSLSKRLESQNNSPIGSKAKPLAKNEDSVVINENELSKSTKEINNTIGALQIAIKGMNKISQDAETLLKNSKEIHSKNSQVSQTALKESENIKSDISKIFDTSTFGGENVFSKKYSLIEPKIKFQANSINPDRIEIKNTKNLADFIKDLNLQKKYAKEAIETLSDKVGNVLPATDEKYEALDKNALNKDQFKASHNTEGITLERLTKLLG</sequence>
<evidence type="ECO:0000313" key="2">
    <source>
        <dbReference type="EMBL" id="MDO7253219.1"/>
    </source>
</evidence>
<dbReference type="Gene3D" id="3.30.1120.180">
    <property type="entry name" value="Flagellar FLiS export co-chaperone, HP1076"/>
    <property type="match status" value="1"/>
</dbReference>
<protein>
    <submittedName>
        <fullName evidence="3">Uncharacterized protein</fullName>
    </submittedName>
</protein>
<dbReference type="Proteomes" id="UP001177258">
    <property type="component" value="Unassembled WGS sequence"/>
</dbReference>
<comment type="caution">
    <text evidence="3">The sequence shown here is derived from an EMBL/GenBank/DDBJ whole genome shotgun (WGS) entry which is preliminary data.</text>
</comment>
<reference evidence="3 5" key="1">
    <citation type="submission" date="2023-07" db="EMBL/GenBank/DDBJ databases">
        <title>Unpublished Manusciprt.</title>
        <authorList>
            <person name="Aydin F."/>
            <person name="Tarhane S."/>
            <person name="Saticioglu I.B."/>
            <person name="Karakaya E."/>
            <person name="Abay S."/>
            <person name="Guran O."/>
            <person name="Bozkurt E."/>
            <person name="Uzum N."/>
            <person name="Olgun K."/>
            <person name="Jablonski D."/>
        </authorList>
    </citation>
    <scope>NUCLEOTIDE SEQUENCE</scope>
    <source>
        <strain evidence="5">faydin-H75</strain>
        <strain evidence="3">Faydin-H76</strain>
    </source>
</reference>
<feature type="compositionally biased region" description="Polar residues" evidence="1">
    <location>
        <begin position="1"/>
        <end position="32"/>
    </location>
</feature>
<evidence type="ECO:0000256" key="1">
    <source>
        <dbReference type="SAM" id="MobiDB-lite"/>
    </source>
</evidence>
<name>A0AA90Q2W7_9HELI</name>
<evidence type="ECO:0000313" key="5">
    <source>
        <dbReference type="Proteomes" id="UP001240777"/>
    </source>
</evidence>
<dbReference type="EMBL" id="JAUYZK010000006">
    <property type="protein sequence ID" value="MDP2539143.1"/>
    <property type="molecule type" value="Genomic_DNA"/>
</dbReference>
<dbReference type="InterPro" id="IPR038315">
    <property type="entry name" value="FliS_cochap_sf"/>
</dbReference>
<dbReference type="AlphaFoldDB" id="A0AA90Q2W7"/>
<evidence type="ECO:0000313" key="4">
    <source>
        <dbReference type="Proteomes" id="UP001177258"/>
    </source>
</evidence>
<reference evidence="2 4" key="3">
    <citation type="journal article" date="2024" name="Syst. Appl. Microbiol.">
        <title>Helicobacter cappadocius sp. nov., from lizards: The first psychrotrophic Helicobacter species.</title>
        <authorList>
            <person name="Aydin F."/>
            <person name="Tarhane S."/>
            <person name="Karakaya E."/>
            <person name="Abay S."/>
            <person name="Kayman T."/>
            <person name="Guran O."/>
            <person name="Bozkurt E."/>
            <person name="Uzum N."/>
            <person name="Avci A."/>
            <person name="Olgun K."/>
            <person name="Jablonski D."/>
            <person name="Guran C."/>
            <person name="Burcin Saticioglu I."/>
        </authorList>
    </citation>
    <scope>NUCLEOTIDE SEQUENCE [LARGE SCALE GENOMIC DNA]</scope>
    <source>
        <strain evidence="2">Faydin-H75</strain>
        <strain evidence="4">faydin-H76</strain>
    </source>
</reference>
<accession>A0AA90Q2W7</accession>
<reference evidence="2" key="2">
    <citation type="submission" date="2023-07" db="EMBL/GenBank/DDBJ databases">
        <authorList>
            <person name="Aydin F."/>
            <person name="Tarhane S."/>
            <person name="Saticioglu I.B."/>
            <person name="Karakaya E."/>
            <person name="Abay S."/>
            <person name="Guran O."/>
            <person name="Bozkurt E."/>
            <person name="Uzum N."/>
            <person name="Olgun K."/>
            <person name="Jablonski D."/>
        </authorList>
    </citation>
    <scope>NUCLEOTIDE SEQUENCE</scope>
    <source>
        <strain evidence="2">Faydin-H75</strain>
    </source>
</reference>
<evidence type="ECO:0000313" key="3">
    <source>
        <dbReference type="EMBL" id="MDP2539143.1"/>
    </source>
</evidence>
<dbReference type="RefSeq" id="WP_305517064.1">
    <property type="nucleotide sequence ID" value="NZ_JAUPEV010000006.1"/>
</dbReference>
<organism evidence="3 4">
    <name type="scientific">Helicobacter cappadocius</name>
    <dbReference type="NCBI Taxonomy" id="3063998"/>
    <lineage>
        <taxon>Bacteria</taxon>
        <taxon>Pseudomonadati</taxon>
        <taxon>Campylobacterota</taxon>
        <taxon>Epsilonproteobacteria</taxon>
        <taxon>Campylobacterales</taxon>
        <taxon>Helicobacteraceae</taxon>
        <taxon>Helicobacter</taxon>
    </lineage>
</organism>
<dbReference type="Proteomes" id="UP001240777">
    <property type="component" value="Unassembled WGS sequence"/>
</dbReference>
<dbReference type="EMBL" id="JAUPEV010000006">
    <property type="protein sequence ID" value="MDO7253219.1"/>
    <property type="molecule type" value="Genomic_DNA"/>
</dbReference>
<gene>
    <name evidence="2" type="ORF">Q5I04_04760</name>
    <name evidence="3" type="ORF">Q5I06_05075</name>
</gene>
<feature type="region of interest" description="Disordered" evidence="1">
    <location>
        <begin position="1"/>
        <end position="43"/>
    </location>
</feature>
<keyword evidence="5" id="KW-1185">Reference proteome</keyword>
<proteinExistence type="predicted"/>